<feature type="domain" description="DEAD-box helicase OB fold" evidence="1">
    <location>
        <begin position="30"/>
        <end position="72"/>
    </location>
</feature>
<dbReference type="InterPro" id="IPR011709">
    <property type="entry name" value="DEAD-box_helicase_OB_fold"/>
</dbReference>
<dbReference type="Pfam" id="PF07717">
    <property type="entry name" value="OB_NTP_bind"/>
    <property type="match status" value="1"/>
</dbReference>
<evidence type="ECO:0000259" key="1">
    <source>
        <dbReference type="Pfam" id="PF07717"/>
    </source>
</evidence>
<evidence type="ECO:0000313" key="2">
    <source>
        <dbReference type="EMBL" id="RCN34036.1"/>
    </source>
</evidence>
<comment type="caution">
    <text evidence="2">The sequence shown here is derived from an EMBL/GenBank/DDBJ whole genome shotgun (WGS) entry which is preliminary data.</text>
</comment>
<dbReference type="Proteomes" id="UP000252519">
    <property type="component" value="Unassembled WGS sequence"/>
</dbReference>
<organism evidence="2 3">
    <name type="scientific">Ancylostoma caninum</name>
    <name type="common">Dog hookworm</name>
    <dbReference type="NCBI Taxonomy" id="29170"/>
    <lineage>
        <taxon>Eukaryota</taxon>
        <taxon>Metazoa</taxon>
        <taxon>Ecdysozoa</taxon>
        <taxon>Nematoda</taxon>
        <taxon>Chromadorea</taxon>
        <taxon>Rhabditida</taxon>
        <taxon>Rhabditina</taxon>
        <taxon>Rhabditomorpha</taxon>
        <taxon>Strongyloidea</taxon>
        <taxon>Ancylostomatidae</taxon>
        <taxon>Ancylostomatinae</taxon>
        <taxon>Ancylostoma</taxon>
    </lineage>
</organism>
<protein>
    <recommendedName>
        <fullName evidence="1">DEAD-box helicase OB fold domain-containing protein</fullName>
    </recommendedName>
</protein>
<proteinExistence type="predicted"/>
<dbReference type="OrthoDB" id="10253254at2759"/>
<dbReference type="STRING" id="29170.A0A368FPE2"/>
<gene>
    <name evidence="2" type="ORF">ANCCAN_20123</name>
</gene>
<evidence type="ECO:0000313" key="3">
    <source>
        <dbReference type="Proteomes" id="UP000252519"/>
    </source>
</evidence>
<accession>A0A368FPE2</accession>
<keyword evidence="3" id="KW-1185">Reference proteome</keyword>
<dbReference type="EMBL" id="JOJR01000832">
    <property type="protein sequence ID" value="RCN34036.1"/>
    <property type="molecule type" value="Genomic_DNA"/>
</dbReference>
<sequence>MILKVRKQLQQIAQDCGMRVTSCGAQREKLRQALACGLFMNVCEYDRGEDRYRLLVKPSTSLKIHPSSGLCRTLSGPQIYMRG</sequence>
<dbReference type="AlphaFoldDB" id="A0A368FPE2"/>
<name>A0A368FPE2_ANCCA</name>
<reference evidence="2 3" key="1">
    <citation type="submission" date="2014-10" db="EMBL/GenBank/DDBJ databases">
        <title>Draft genome of the hookworm Ancylostoma caninum.</title>
        <authorList>
            <person name="Mitreva M."/>
        </authorList>
    </citation>
    <scope>NUCLEOTIDE SEQUENCE [LARGE SCALE GENOMIC DNA]</scope>
    <source>
        <strain evidence="2 3">Baltimore</strain>
    </source>
</reference>